<reference evidence="3" key="1">
    <citation type="journal article" date="2019" name="Int. J. Syst. Evol. Microbiol.">
        <title>The Global Catalogue of Microorganisms (GCM) 10K type strain sequencing project: providing services to taxonomists for standard genome sequencing and annotation.</title>
        <authorList>
            <consortium name="The Broad Institute Genomics Platform"/>
            <consortium name="The Broad Institute Genome Sequencing Center for Infectious Disease"/>
            <person name="Wu L."/>
            <person name="Ma J."/>
        </authorList>
    </citation>
    <scope>NUCLEOTIDE SEQUENCE [LARGE SCALE GENOMIC DNA]</scope>
    <source>
        <strain evidence="3">KCTC 12848</strain>
    </source>
</reference>
<evidence type="ECO:0000313" key="2">
    <source>
        <dbReference type="EMBL" id="MFD2312580.1"/>
    </source>
</evidence>
<accession>A0ABW5EKG9</accession>
<organism evidence="2 3">
    <name type="scientific">Microbulbifer halophilus</name>
    <dbReference type="NCBI Taxonomy" id="453963"/>
    <lineage>
        <taxon>Bacteria</taxon>
        <taxon>Pseudomonadati</taxon>
        <taxon>Pseudomonadota</taxon>
        <taxon>Gammaproteobacteria</taxon>
        <taxon>Cellvibrionales</taxon>
        <taxon>Microbulbiferaceae</taxon>
        <taxon>Microbulbifer</taxon>
    </lineage>
</organism>
<feature type="signal peptide" evidence="1">
    <location>
        <begin position="1"/>
        <end position="18"/>
    </location>
</feature>
<sequence length="152" mass="17017">MKYILILLLFFPFSTVLADVEMPEAIMDAELPGNWYAIDGNGMLVYRLKIEEDLNAALLSIYTSTESKGMDVFPEGKVRNVSGNLSFSFSESPTTYNKLNLTGKGFSCNEGECLLVLRESVESKPIYFYKKPLAVLARQILSAEGMFEEYAP</sequence>
<evidence type="ECO:0008006" key="4">
    <source>
        <dbReference type="Google" id="ProtNLM"/>
    </source>
</evidence>
<gene>
    <name evidence="2" type="ORF">ACFSKX_19350</name>
</gene>
<dbReference type="Proteomes" id="UP001597425">
    <property type="component" value="Unassembled WGS sequence"/>
</dbReference>
<evidence type="ECO:0000256" key="1">
    <source>
        <dbReference type="SAM" id="SignalP"/>
    </source>
</evidence>
<dbReference type="EMBL" id="JBHUJD010000073">
    <property type="protein sequence ID" value="MFD2312580.1"/>
    <property type="molecule type" value="Genomic_DNA"/>
</dbReference>
<evidence type="ECO:0000313" key="3">
    <source>
        <dbReference type="Proteomes" id="UP001597425"/>
    </source>
</evidence>
<keyword evidence="1" id="KW-0732">Signal</keyword>
<keyword evidence="3" id="KW-1185">Reference proteome</keyword>
<comment type="caution">
    <text evidence="2">The sequence shown here is derived from an EMBL/GenBank/DDBJ whole genome shotgun (WGS) entry which is preliminary data.</text>
</comment>
<name>A0ABW5EKG9_9GAMM</name>
<dbReference type="RefSeq" id="WP_265723691.1">
    <property type="nucleotide sequence ID" value="NZ_JAPIVK010000097.1"/>
</dbReference>
<proteinExistence type="predicted"/>
<feature type="chain" id="PRO_5047305804" description="Thiol:disulfide interchange protein DsbD N-terminal domain-containing protein" evidence="1">
    <location>
        <begin position="19"/>
        <end position="152"/>
    </location>
</feature>
<protein>
    <recommendedName>
        <fullName evidence="4">Thiol:disulfide interchange protein DsbD N-terminal domain-containing protein</fullName>
    </recommendedName>
</protein>